<dbReference type="GeneID" id="40331732"/>
<feature type="region of interest" description="Disordered" evidence="1">
    <location>
        <begin position="272"/>
        <end position="300"/>
    </location>
</feature>
<dbReference type="Proteomes" id="UP000283634">
    <property type="component" value="Unassembled WGS sequence"/>
</dbReference>
<evidence type="ECO:0000256" key="1">
    <source>
        <dbReference type="SAM" id="MobiDB-lite"/>
    </source>
</evidence>
<dbReference type="AlphaFoldDB" id="A0A3R7RD37"/>
<feature type="compositionally biased region" description="Polar residues" evidence="1">
    <location>
        <begin position="286"/>
        <end position="300"/>
    </location>
</feature>
<feature type="compositionally biased region" description="Basic and acidic residues" evidence="1">
    <location>
        <begin position="207"/>
        <end position="216"/>
    </location>
</feature>
<feature type="compositionally biased region" description="Basic and acidic residues" evidence="1">
    <location>
        <begin position="272"/>
        <end position="285"/>
    </location>
</feature>
<organism evidence="2 3">
    <name type="scientific">Trypanosoma rangeli</name>
    <dbReference type="NCBI Taxonomy" id="5698"/>
    <lineage>
        <taxon>Eukaryota</taxon>
        <taxon>Discoba</taxon>
        <taxon>Euglenozoa</taxon>
        <taxon>Kinetoplastea</taxon>
        <taxon>Metakinetoplastina</taxon>
        <taxon>Trypanosomatida</taxon>
        <taxon>Trypanosomatidae</taxon>
        <taxon>Trypanosoma</taxon>
        <taxon>Herpetosoma</taxon>
    </lineage>
</organism>
<gene>
    <name evidence="2" type="ORF">TraAM80_07799</name>
</gene>
<accession>A0A3R7RD37</accession>
<feature type="compositionally biased region" description="Basic and acidic residues" evidence="1">
    <location>
        <begin position="66"/>
        <end position="84"/>
    </location>
</feature>
<feature type="compositionally biased region" description="Basic and acidic residues" evidence="1">
    <location>
        <begin position="120"/>
        <end position="153"/>
    </location>
</feature>
<name>A0A3R7RD37_TRYRA</name>
<feature type="compositionally biased region" description="Basic and acidic residues" evidence="1">
    <location>
        <begin position="44"/>
        <end position="55"/>
    </location>
</feature>
<dbReference type="RefSeq" id="XP_029235583.1">
    <property type="nucleotide sequence ID" value="XM_029384577.1"/>
</dbReference>
<feature type="non-terminal residue" evidence="2">
    <location>
        <position position="1"/>
    </location>
</feature>
<reference evidence="2 3" key="1">
    <citation type="journal article" date="2018" name="BMC Genomics">
        <title>Genomic comparison of Trypanosoma conorhini and Trypanosoma rangeli to Trypanosoma cruzi strains of high and low virulence.</title>
        <authorList>
            <person name="Bradwell K.R."/>
            <person name="Koparde V.N."/>
            <person name="Matveyev A.V."/>
            <person name="Serrano M.G."/>
            <person name="Alves J.M."/>
            <person name="Parikh H."/>
            <person name="Huang B."/>
            <person name="Lee V."/>
            <person name="Espinosa-Alvarez O."/>
            <person name="Ortiz P.A."/>
            <person name="Costa-Martins A.G."/>
            <person name="Teixeira M.M."/>
            <person name="Buck G.A."/>
        </authorList>
    </citation>
    <scope>NUCLEOTIDE SEQUENCE [LARGE SCALE GENOMIC DNA]</scope>
    <source>
        <strain evidence="2 3">AM80</strain>
    </source>
</reference>
<evidence type="ECO:0000313" key="2">
    <source>
        <dbReference type="EMBL" id="RNF00116.1"/>
    </source>
</evidence>
<proteinExistence type="predicted"/>
<protein>
    <submittedName>
        <fullName evidence="2">Uncharacterized protein</fullName>
    </submittedName>
</protein>
<keyword evidence="3" id="KW-1185">Reference proteome</keyword>
<comment type="caution">
    <text evidence="2">The sequence shown here is derived from an EMBL/GenBank/DDBJ whole genome shotgun (WGS) entry which is preliminary data.</text>
</comment>
<feature type="compositionally biased region" description="Basic and acidic residues" evidence="1">
    <location>
        <begin position="23"/>
        <end position="36"/>
    </location>
</feature>
<sequence>QARVQDSPGDERRSKRGPSSDQARAHEYPGEEEHSKRGPSSDQARVRDSPGDERHAKKKASFGRPQAHEYPGEEEHADGDENVRGDVVGRQGGEGNAAQRMSPGGKGAESNVHTVSFPEHPIKGEQKSEDDHNVGGIPESEHENAGEAGDQQREGVAGRNLAASTKPPRAARSTLPDEGPIISGGKLQHPGIPSGSLIGQPLSTAQPERDQGDKATLRRGVTPLGDDTQLPSQQLHLPKVIAVRQPWFPAGLSQTEDHIPLDKRESFIHRADSIKDLERRSRESLKNSGHNASRHNTPRE</sequence>
<dbReference type="EMBL" id="MKGL01000344">
    <property type="protein sequence ID" value="RNF00116.1"/>
    <property type="molecule type" value="Genomic_DNA"/>
</dbReference>
<feature type="region of interest" description="Disordered" evidence="1">
    <location>
        <begin position="1"/>
        <end position="233"/>
    </location>
</feature>
<evidence type="ECO:0000313" key="3">
    <source>
        <dbReference type="Proteomes" id="UP000283634"/>
    </source>
</evidence>
<dbReference type="OrthoDB" id="10465233at2759"/>